<organism evidence="1 2">
    <name type="scientific">Striga asiatica</name>
    <name type="common">Asiatic witchweed</name>
    <name type="synonym">Buchnera asiatica</name>
    <dbReference type="NCBI Taxonomy" id="4170"/>
    <lineage>
        <taxon>Eukaryota</taxon>
        <taxon>Viridiplantae</taxon>
        <taxon>Streptophyta</taxon>
        <taxon>Embryophyta</taxon>
        <taxon>Tracheophyta</taxon>
        <taxon>Spermatophyta</taxon>
        <taxon>Magnoliopsida</taxon>
        <taxon>eudicotyledons</taxon>
        <taxon>Gunneridae</taxon>
        <taxon>Pentapetalae</taxon>
        <taxon>asterids</taxon>
        <taxon>lamiids</taxon>
        <taxon>Lamiales</taxon>
        <taxon>Orobanchaceae</taxon>
        <taxon>Buchnereae</taxon>
        <taxon>Striga</taxon>
    </lineage>
</organism>
<proteinExistence type="predicted"/>
<sequence length="128" mass="14762">MPPSSPSRIPLSTPLSQFNQVFYLIAQVAHEEDAKEHRFFENATQAISEIMNSRGFSTFFFSEQRLVGVRKTDHMTSYSVANVGLMRVDVGYMERMSFYLVAWSFLTREKNMMLDWESIIVSLLCTST</sequence>
<comment type="caution">
    <text evidence="1">The sequence shown here is derived from an EMBL/GenBank/DDBJ whole genome shotgun (WGS) entry which is preliminary data.</text>
</comment>
<keyword evidence="2" id="KW-1185">Reference proteome</keyword>
<gene>
    <name evidence="1" type="ORF">STAS_30581</name>
</gene>
<reference evidence="2" key="1">
    <citation type="journal article" date="2019" name="Curr. Biol.">
        <title>Genome Sequence of Striga asiatica Provides Insight into the Evolution of Plant Parasitism.</title>
        <authorList>
            <person name="Yoshida S."/>
            <person name="Kim S."/>
            <person name="Wafula E.K."/>
            <person name="Tanskanen J."/>
            <person name="Kim Y.M."/>
            <person name="Honaas L."/>
            <person name="Yang Z."/>
            <person name="Spallek T."/>
            <person name="Conn C.E."/>
            <person name="Ichihashi Y."/>
            <person name="Cheong K."/>
            <person name="Cui S."/>
            <person name="Der J.P."/>
            <person name="Gundlach H."/>
            <person name="Jiao Y."/>
            <person name="Hori C."/>
            <person name="Ishida J.K."/>
            <person name="Kasahara H."/>
            <person name="Kiba T."/>
            <person name="Kim M.S."/>
            <person name="Koo N."/>
            <person name="Laohavisit A."/>
            <person name="Lee Y.H."/>
            <person name="Lumba S."/>
            <person name="McCourt P."/>
            <person name="Mortimer J.C."/>
            <person name="Mutuku J.M."/>
            <person name="Nomura T."/>
            <person name="Sasaki-Sekimoto Y."/>
            <person name="Seto Y."/>
            <person name="Wang Y."/>
            <person name="Wakatake T."/>
            <person name="Sakakibara H."/>
            <person name="Demura T."/>
            <person name="Yamaguchi S."/>
            <person name="Yoneyama K."/>
            <person name="Manabe R.I."/>
            <person name="Nelson D.C."/>
            <person name="Schulman A.H."/>
            <person name="Timko M.P."/>
            <person name="dePamphilis C.W."/>
            <person name="Choi D."/>
            <person name="Shirasu K."/>
        </authorList>
    </citation>
    <scope>NUCLEOTIDE SEQUENCE [LARGE SCALE GENOMIC DNA]</scope>
    <source>
        <strain evidence="2">cv. UVA1</strain>
    </source>
</reference>
<dbReference type="AlphaFoldDB" id="A0A5A7R6N9"/>
<protein>
    <submittedName>
        <fullName evidence="1">SWIB complex BAF60b domain-containing protein</fullName>
    </submittedName>
</protein>
<name>A0A5A7R6N9_STRAF</name>
<evidence type="ECO:0000313" key="2">
    <source>
        <dbReference type="Proteomes" id="UP000325081"/>
    </source>
</evidence>
<dbReference type="Proteomes" id="UP000325081">
    <property type="component" value="Unassembled WGS sequence"/>
</dbReference>
<evidence type="ECO:0000313" key="1">
    <source>
        <dbReference type="EMBL" id="GER53092.1"/>
    </source>
</evidence>
<dbReference type="EMBL" id="BKCP01010514">
    <property type="protein sequence ID" value="GER53092.1"/>
    <property type="molecule type" value="Genomic_DNA"/>
</dbReference>
<accession>A0A5A7R6N9</accession>